<name>A0AAF0DMY1_9EURO</name>
<evidence type="ECO:0000256" key="5">
    <source>
        <dbReference type="SAM" id="MobiDB-lite"/>
    </source>
</evidence>
<dbReference type="InterPro" id="IPR019402">
    <property type="entry name" value="CWH43_N"/>
</dbReference>
<dbReference type="PANTHER" id="PTHR21324:SF2">
    <property type="entry name" value="EG:22E5.9 PROTEIN"/>
    <property type="match status" value="1"/>
</dbReference>
<dbReference type="GO" id="GO:0012505">
    <property type="term" value="C:endomembrane system"/>
    <property type="evidence" value="ECO:0007669"/>
    <property type="project" value="UniProtKB-SubCell"/>
</dbReference>
<evidence type="ECO:0000313" key="9">
    <source>
        <dbReference type="Proteomes" id="UP001219355"/>
    </source>
</evidence>
<keyword evidence="9" id="KW-1185">Reference proteome</keyword>
<evidence type="ECO:0000256" key="6">
    <source>
        <dbReference type="SAM" id="Phobius"/>
    </source>
</evidence>
<proteinExistence type="predicted"/>
<protein>
    <recommendedName>
        <fullName evidence="7">CWH43-like N-terminal domain-containing protein</fullName>
    </recommendedName>
</protein>
<sequence length="260" mass="28965">MERNQSIAYISDVAAQGLKPLFITGCAVTGVFFDLGFVSERWLRHSGRLVRNKGRLDKWLSILAIVFSICGALGLILLSIFDTLRHKRLHNGFLVLFIGGYLLSAIFVCLEYLRLGIHYREHRILTISFWVKLTFILVEFGLAIAFGVTGRGKGKRNQAAVIEWDLAPSIRTQRHIPQGHRLPEMTSVTHPGGQSSQPEVAYEEPLTTDSMGDAANRYRGPVVNGGAGSHWADTNGRTLDGQGNDPDSQARFKEQRPMDF</sequence>
<evidence type="ECO:0000256" key="3">
    <source>
        <dbReference type="ARBA" id="ARBA00022989"/>
    </source>
</evidence>
<evidence type="ECO:0000259" key="7">
    <source>
        <dbReference type="Pfam" id="PF10277"/>
    </source>
</evidence>
<keyword evidence="2 6" id="KW-0812">Transmembrane</keyword>
<keyword evidence="4 6" id="KW-0472">Membrane</keyword>
<comment type="subcellular location">
    <subcellularLocation>
        <location evidence="1">Endomembrane system</location>
        <topology evidence="1">Multi-pass membrane protein</topology>
    </subcellularLocation>
</comment>
<keyword evidence="3 6" id="KW-1133">Transmembrane helix</keyword>
<feature type="domain" description="CWH43-like N-terminal" evidence="7">
    <location>
        <begin position="2"/>
        <end position="167"/>
    </location>
</feature>
<dbReference type="InterPro" id="IPR050911">
    <property type="entry name" value="DRAM/TMEM150_Autophagy_Mod"/>
</dbReference>
<reference evidence="8" key="1">
    <citation type="submission" date="2023-03" db="EMBL/GenBank/DDBJ databases">
        <title>Emydomyces testavorans Genome Sequence.</title>
        <authorList>
            <person name="Hoyer L."/>
        </authorList>
    </citation>
    <scope>NUCLEOTIDE SEQUENCE</scope>
    <source>
        <strain evidence="8">16-2883</strain>
    </source>
</reference>
<accession>A0AAF0DMY1</accession>
<organism evidence="8 9">
    <name type="scientific">Emydomyces testavorans</name>
    <dbReference type="NCBI Taxonomy" id="2070801"/>
    <lineage>
        <taxon>Eukaryota</taxon>
        <taxon>Fungi</taxon>
        <taxon>Dikarya</taxon>
        <taxon>Ascomycota</taxon>
        <taxon>Pezizomycotina</taxon>
        <taxon>Eurotiomycetes</taxon>
        <taxon>Eurotiomycetidae</taxon>
        <taxon>Onygenales</taxon>
        <taxon>Nannizziopsiaceae</taxon>
        <taxon>Emydomyces</taxon>
    </lineage>
</organism>
<dbReference type="EMBL" id="CP120630">
    <property type="protein sequence ID" value="WEW60336.1"/>
    <property type="molecule type" value="Genomic_DNA"/>
</dbReference>
<feature type="transmembrane region" description="Helical" evidence="6">
    <location>
        <begin position="127"/>
        <end position="148"/>
    </location>
</feature>
<evidence type="ECO:0000313" key="8">
    <source>
        <dbReference type="EMBL" id="WEW60336.1"/>
    </source>
</evidence>
<feature type="transmembrane region" description="Helical" evidence="6">
    <location>
        <begin position="59"/>
        <end position="81"/>
    </location>
</feature>
<dbReference type="AlphaFoldDB" id="A0AAF0DMY1"/>
<feature type="transmembrane region" description="Helical" evidence="6">
    <location>
        <begin position="93"/>
        <end position="115"/>
    </location>
</feature>
<dbReference type="Proteomes" id="UP001219355">
    <property type="component" value="Chromosome 4"/>
</dbReference>
<feature type="compositionally biased region" description="Polar residues" evidence="5">
    <location>
        <begin position="186"/>
        <end position="198"/>
    </location>
</feature>
<dbReference type="PANTHER" id="PTHR21324">
    <property type="entry name" value="FASTING-INDUCIBLE INTEGRAL MEMBRANE PROTEIN TM6P1-RELATED"/>
    <property type="match status" value="1"/>
</dbReference>
<evidence type="ECO:0000256" key="2">
    <source>
        <dbReference type="ARBA" id="ARBA00022692"/>
    </source>
</evidence>
<dbReference type="Pfam" id="PF10277">
    <property type="entry name" value="Frag1"/>
    <property type="match status" value="1"/>
</dbReference>
<feature type="compositionally biased region" description="Basic and acidic residues" evidence="5">
    <location>
        <begin position="248"/>
        <end position="260"/>
    </location>
</feature>
<dbReference type="GO" id="GO:0005886">
    <property type="term" value="C:plasma membrane"/>
    <property type="evidence" value="ECO:0007669"/>
    <property type="project" value="TreeGrafter"/>
</dbReference>
<feature type="region of interest" description="Disordered" evidence="5">
    <location>
        <begin position="186"/>
        <end position="260"/>
    </location>
</feature>
<gene>
    <name evidence="8" type="ORF">PRK78_005821</name>
</gene>
<feature type="transmembrane region" description="Helical" evidence="6">
    <location>
        <begin position="21"/>
        <end position="39"/>
    </location>
</feature>
<evidence type="ECO:0000256" key="1">
    <source>
        <dbReference type="ARBA" id="ARBA00004127"/>
    </source>
</evidence>
<evidence type="ECO:0000256" key="4">
    <source>
        <dbReference type="ARBA" id="ARBA00023136"/>
    </source>
</evidence>